<evidence type="ECO:0000313" key="3">
    <source>
        <dbReference type="Proteomes" id="UP000054630"/>
    </source>
</evidence>
<comment type="caution">
    <text evidence="2">The sequence shown here is derived from an EMBL/GenBank/DDBJ whole genome shotgun (WGS) entry which is preliminary data.</text>
</comment>
<dbReference type="EMBL" id="JYDL01000157">
    <property type="protein sequence ID" value="KRX14535.1"/>
    <property type="molecule type" value="Genomic_DNA"/>
</dbReference>
<accession>A0A0V0RJE9</accession>
<keyword evidence="1" id="KW-0472">Membrane</keyword>
<gene>
    <name evidence="2" type="ORF">T07_3166</name>
</gene>
<dbReference type="Proteomes" id="UP000054630">
    <property type="component" value="Unassembled WGS sequence"/>
</dbReference>
<keyword evidence="1" id="KW-1133">Transmembrane helix</keyword>
<name>A0A0V0RJE9_9BILA</name>
<evidence type="ECO:0000256" key="1">
    <source>
        <dbReference type="SAM" id="Phobius"/>
    </source>
</evidence>
<keyword evidence="1" id="KW-0812">Transmembrane</keyword>
<evidence type="ECO:0000313" key="2">
    <source>
        <dbReference type="EMBL" id="KRX14535.1"/>
    </source>
</evidence>
<organism evidence="2 3">
    <name type="scientific">Trichinella nelsoni</name>
    <dbReference type="NCBI Taxonomy" id="6336"/>
    <lineage>
        <taxon>Eukaryota</taxon>
        <taxon>Metazoa</taxon>
        <taxon>Ecdysozoa</taxon>
        <taxon>Nematoda</taxon>
        <taxon>Enoplea</taxon>
        <taxon>Dorylaimia</taxon>
        <taxon>Trichinellida</taxon>
        <taxon>Trichinellidae</taxon>
        <taxon>Trichinella</taxon>
    </lineage>
</organism>
<sequence>MQSFPTPLPKYDQHYCLFVFPSSGRQILHLIRAPVYICRYLKFCRISSLNVMLNSGFALIFDISALGILMDFVVS</sequence>
<dbReference type="AlphaFoldDB" id="A0A0V0RJE9"/>
<proteinExistence type="predicted"/>
<protein>
    <submittedName>
        <fullName evidence="2">Uncharacterized protein</fullName>
    </submittedName>
</protein>
<reference evidence="2 3" key="1">
    <citation type="submission" date="2015-01" db="EMBL/GenBank/DDBJ databases">
        <title>Evolution of Trichinella species and genotypes.</title>
        <authorList>
            <person name="Korhonen P.K."/>
            <person name="Edoardo P."/>
            <person name="Giuseppe L.R."/>
            <person name="Gasser R.B."/>
        </authorList>
    </citation>
    <scope>NUCLEOTIDE SEQUENCE [LARGE SCALE GENOMIC DNA]</scope>
    <source>
        <strain evidence="2">ISS37</strain>
    </source>
</reference>
<feature type="transmembrane region" description="Helical" evidence="1">
    <location>
        <begin position="49"/>
        <end position="70"/>
    </location>
</feature>
<keyword evidence="3" id="KW-1185">Reference proteome</keyword>